<gene>
    <name evidence="1" type="ORF">FY550_14870</name>
</gene>
<dbReference type="Pfam" id="PF04307">
    <property type="entry name" value="YdjM"/>
    <property type="match status" value="1"/>
</dbReference>
<dbReference type="RefSeq" id="WP_070979478.1">
    <property type="nucleotide sequence ID" value="NZ_CP043420.1"/>
</dbReference>
<name>A0A1S1NTW3_9GAMM</name>
<dbReference type="KEGG" id="kuy:FY550_14870"/>
<dbReference type="AlphaFoldDB" id="A0A1S1NTW3"/>
<accession>A0A1S1NTW3</accession>
<reference evidence="1 2" key="1">
    <citation type="submission" date="2019-08" db="EMBL/GenBank/DDBJ databases">
        <title>Complete genome sequence of Kushneria sp. YCWA18, a halophilic phosphate-solubilizing bacterium isolated from Daqiao saltern in China.</title>
        <authorList>
            <person name="Du G.-X."/>
            <person name="Qu L.-Y."/>
        </authorList>
    </citation>
    <scope>NUCLEOTIDE SEQUENCE [LARGE SCALE GENOMIC DNA]</scope>
    <source>
        <strain evidence="1 2">YCWA18</strain>
    </source>
</reference>
<sequence>MANFRTHITVAALGGAITAGLGWQAGLWHFSDAATLGGLTTLGGIMPDIDADHSHSIRLIFTLLAILAVIAAVVVLQPQLSMARLVAVAGGLYLAVRYPLSLVFRRLTTHRGIWHSLMAVMLMSLLITAAGFQLLHQSPVQAWCQGAAMGLGMLIHLLLDECYSIDLAGSRLKRSFGTALKLYDHHAPATAVAMLLLMAGLLPWLPSWQALGTLGTRVHALWASVF</sequence>
<evidence type="ECO:0000313" key="2">
    <source>
        <dbReference type="Proteomes" id="UP000322553"/>
    </source>
</evidence>
<dbReference type="Proteomes" id="UP000322553">
    <property type="component" value="Chromosome"/>
</dbReference>
<evidence type="ECO:0000313" key="1">
    <source>
        <dbReference type="EMBL" id="QEL12288.1"/>
    </source>
</evidence>
<organism evidence="1 2">
    <name type="scientific">Kushneria phosphatilytica</name>
    <dbReference type="NCBI Taxonomy" id="657387"/>
    <lineage>
        <taxon>Bacteria</taxon>
        <taxon>Pseudomonadati</taxon>
        <taxon>Pseudomonadota</taxon>
        <taxon>Gammaproteobacteria</taxon>
        <taxon>Oceanospirillales</taxon>
        <taxon>Halomonadaceae</taxon>
        <taxon>Kushneria</taxon>
    </lineage>
</organism>
<protein>
    <submittedName>
        <fullName evidence="1">Uncharacterized protein</fullName>
    </submittedName>
</protein>
<keyword evidence="2" id="KW-1185">Reference proteome</keyword>
<dbReference type="EMBL" id="CP043420">
    <property type="protein sequence ID" value="QEL12288.1"/>
    <property type="molecule type" value="Genomic_DNA"/>
</dbReference>
<dbReference type="STRING" id="657387.BH688_11035"/>
<dbReference type="InterPro" id="IPR007404">
    <property type="entry name" value="YdjM-like"/>
</dbReference>
<dbReference type="OrthoDB" id="5295350at2"/>
<proteinExistence type="predicted"/>